<dbReference type="RefSeq" id="WP_218287077.1">
    <property type="nucleotide sequence ID" value="NZ_CP076448.1"/>
</dbReference>
<proteinExistence type="predicted"/>
<organism evidence="1 2">
    <name type="scientific">Elioraea tepida</name>
    <dbReference type="NCBI Taxonomy" id="2843330"/>
    <lineage>
        <taxon>Bacteria</taxon>
        <taxon>Pseudomonadati</taxon>
        <taxon>Pseudomonadota</taxon>
        <taxon>Alphaproteobacteria</taxon>
        <taxon>Acetobacterales</taxon>
        <taxon>Elioraeaceae</taxon>
        <taxon>Elioraea</taxon>
    </lineage>
</organism>
<dbReference type="EMBL" id="CP076448">
    <property type="protein sequence ID" value="QXM26026.1"/>
    <property type="molecule type" value="Genomic_DNA"/>
</dbReference>
<dbReference type="KEGG" id="elio:KO353_07505"/>
<accession>A0A975U3Z0</accession>
<reference evidence="1" key="1">
    <citation type="submission" date="2021-06" db="EMBL/GenBank/DDBJ databases">
        <title>Elioraea tepida, sp. nov., a moderately thermophilic aerobic anoxygenic phototrophic bacterium isolated from an alkaline siliceous hot spring mat community in Yellowstone National Park, WY, USA.</title>
        <authorList>
            <person name="Saini M.K."/>
            <person name="Yoshida S."/>
            <person name="Sebastian A."/>
            <person name="Hirose S."/>
            <person name="Hara E."/>
            <person name="Tamaki H."/>
            <person name="Soulier N.T."/>
            <person name="Albert I."/>
            <person name="Hanada S."/>
            <person name="Bryant D.A."/>
            <person name="Tank M."/>
        </authorList>
    </citation>
    <scope>NUCLEOTIDE SEQUENCE</scope>
    <source>
        <strain evidence="1">MS-P2</strain>
    </source>
</reference>
<protein>
    <submittedName>
        <fullName evidence="1">Uncharacterized protein</fullName>
    </submittedName>
</protein>
<keyword evidence="2" id="KW-1185">Reference proteome</keyword>
<evidence type="ECO:0000313" key="2">
    <source>
        <dbReference type="Proteomes" id="UP000694001"/>
    </source>
</evidence>
<name>A0A975U3Z0_9PROT</name>
<dbReference type="AlphaFoldDB" id="A0A975U3Z0"/>
<gene>
    <name evidence="1" type="ORF">KO353_07505</name>
</gene>
<dbReference type="Proteomes" id="UP000694001">
    <property type="component" value="Chromosome"/>
</dbReference>
<sequence>MAEVIYSLEPRSLPVAVGQSLEVFIEATQRAAARRQGALAEGLAPVTPLSALASTAR</sequence>
<evidence type="ECO:0000313" key="1">
    <source>
        <dbReference type="EMBL" id="QXM26026.1"/>
    </source>
</evidence>